<evidence type="ECO:0000256" key="4">
    <source>
        <dbReference type="ARBA" id="ARBA00007920"/>
    </source>
</evidence>
<keyword evidence="5" id="KW-0256">Endoplasmic reticulum</keyword>
<evidence type="ECO:0000313" key="9">
    <source>
        <dbReference type="EMBL" id="KAF4464586.1"/>
    </source>
</evidence>
<dbReference type="GO" id="GO:0005783">
    <property type="term" value="C:endoplasmic reticulum"/>
    <property type="evidence" value="ECO:0007669"/>
    <property type="project" value="UniProtKB-SubCell"/>
</dbReference>
<keyword evidence="6" id="KW-0496">Mitochondrion</keyword>
<evidence type="ECO:0000256" key="7">
    <source>
        <dbReference type="ARBA" id="ARBA00023136"/>
    </source>
</evidence>
<dbReference type="Gene3D" id="3.40.50.1820">
    <property type="entry name" value="alpha/beta hydrolase"/>
    <property type="match status" value="1"/>
</dbReference>
<comment type="caution">
    <text evidence="9">The sequence shown here is derived from an EMBL/GenBank/DDBJ whole genome shotgun (WGS) entry which is preliminary data.</text>
</comment>
<dbReference type="SUPFAM" id="SSF53474">
    <property type="entry name" value="alpha/beta-Hydrolases"/>
    <property type="match status" value="1"/>
</dbReference>
<evidence type="ECO:0000256" key="3">
    <source>
        <dbReference type="ARBA" id="ARBA00004370"/>
    </source>
</evidence>
<dbReference type="EMBL" id="JAADYS010001168">
    <property type="protein sequence ID" value="KAF4464586.1"/>
    <property type="molecule type" value="Genomic_DNA"/>
</dbReference>
<dbReference type="Pfam" id="PF05057">
    <property type="entry name" value="DUF676"/>
    <property type="match status" value="1"/>
</dbReference>
<keyword evidence="10" id="KW-1185">Reference proteome</keyword>
<evidence type="ECO:0000259" key="8">
    <source>
        <dbReference type="Pfam" id="PF05057"/>
    </source>
</evidence>
<feature type="domain" description="DUF676" evidence="8">
    <location>
        <begin position="106"/>
        <end position="219"/>
    </location>
</feature>
<organism evidence="9 10">
    <name type="scientific">Fusarium albosuccineum</name>
    <dbReference type="NCBI Taxonomy" id="1237068"/>
    <lineage>
        <taxon>Eukaryota</taxon>
        <taxon>Fungi</taxon>
        <taxon>Dikarya</taxon>
        <taxon>Ascomycota</taxon>
        <taxon>Pezizomycotina</taxon>
        <taxon>Sordariomycetes</taxon>
        <taxon>Hypocreomycetidae</taxon>
        <taxon>Hypocreales</taxon>
        <taxon>Nectriaceae</taxon>
        <taxon>Fusarium</taxon>
        <taxon>Fusarium decemcellulare species complex</taxon>
    </lineage>
</organism>
<dbReference type="PANTHER" id="PTHR48182">
    <property type="entry name" value="PROTEIN SERAC1"/>
    <property type="match status" value="1"/>
</dbReference>
<evidence type="ECO:0000256" key="1">
    <source>
        <dbReference type="ARBA" id="ARBA00004173"/>
    </source>
</evidence>
<dbReference type="InterPro" id="IPR052374">
    <property type="entry name" value="SERAC1"/>
</dbReference>
<comment type="similarity">
    <text evidence="4">Belongs to the putative lipase ROG1 family.</text>
</comment>
<accession>A0A8H4L995</accession>
<evidence type="ECO:0000256" key="2">
    <source>
        <dbReference type="ARBA" id="ARBA00004240"/>
    </source>
</evidence>
<dbReference type="InterPro" id="IPR029058">
    <property type="entry name" value="AB_hydrolase_fold"/>
</dbReference>
<protein>
    <submittedName>
        <fullName evidence="9">Ribonuclease p mrp</fullName>
    </submittedName>
</protein>
<reference evidence="9 10" key="1">
    <citation type="submission" date="2020-01" db="EMBL/GenBank/DDBJ databases">
        <title>Identification and distribution of gene clusters putatively required for synthesis of sphingolipid metabolism inhibitors in phylogenetically diverse species of the filamentous fungus Fusarium.</title>
        <authorList>
            <person name="Kim H.-S."/>
            <person name="Busman M."/>
            <person name="Brown D.W."/>
            <person name="Divon H."/>
            <person name="Uhlig S."/>
            <person name="Proctor R.H."/>
        </authorList>
    </citation>
    <scope>NUCLEOTIDE SEQUENCE [LARGE SCALE GENOMIC DNA]</scope>
    <source>
        <strain evidence="9 10">NRRL 20459</strain>
    </source>
</reference>
<evidence type="ECO:0000313" key="10">
    <source>
        <dbReference type="Proteomes" id="UP000554235"/>
    </source>
</evidence>
<keyword evidence="7" id="KW-0472">Membrane</keyword>
<name>A0A8H4L995_9HYPO</name>
<dbReference type="PANTHER" id="PTHR48182:SF2">
    <property type="entry name" value="PROTEIN SERAC1"/>
    <property type="match status" value="1"/>
</dbReference>
<dbReference type="Proteomes" id="UP000554235">
    <property type="component" value="Unassembled WGS sequence"/>
</dbReference>
<gene>
    <name evidence="9" type="ORF">FALBO_8580</name>
</gene>
<evidence type="ECO:0000256" key="5">
    <source>
        <dbReference type="ARBA" id="ARBA00022824"/>
    </source>
</evidence>
<comment type="subcellular location">
    <subcellularLocation>
        <location evidence="2">Endoplasmic reticulum</location>
    </subcellularLocation>
    <subcellularLocation>
        <location evidence="3">Membrane</location>
    </subcellularLocation>
    <subcellularLocation>
        <location evidence="1">Mitochondrion</location>
    </subcellularLocation>
</comment>
<dbReference type="OrthoDB" id="427518at2759"/>
<dbReference type="GO" id="GO:0005739">
    <property type="term" value="C:mitochondrion"/>
    <property type="evidence" value="ECO:0007669"/>
    <property type="project" value="UniProtKB-SubCell"/>
</dbReference>
<proteinExistence type="inferred from homology"/>
<evidence type="ECO:0000256" key="6">
    <source>
        <dbReference type="ARBA" id="ARBA00023128"/>
    </source>
</evidence>
<dbReference type="AlphaFoldDB" id="A0A8H4L995"/>
<sequence length="311" mass="34537">MSSYGLREVHSGEDAKVDIIFLHGLRGEIEQTWTKDGVFWPKDLLPSDVPESRIFVFGYDANILSHDQSGATKTEIHSDAEDICAKLAAKRLETNTVSDSEILTAGQSDRPIIFVAHSLGGLIAAQALVHGERRTGNSNATSVTKHLRGMIFLGTPFRGSSIAKLAEIARRVLDFFKVDTQQHTLKLLGVNSERLDELLKAFSDILYKRRQSAKSEDQLEVFFFYETLRTWVGVRSIQIVEAESAFLPGCGEASPIRADHIGICKFNAIEDEGYGVVVAAIRKVMLPTDTAPSQRIAYIYLYDRITKPSMC</sequence>
<dbReference type="InterPro" id="IPR007751">
    <property type="entry name" value="DUF676_lipase-like"/>
</dbReference>
<dbReference type="GO" id="GO:0016020">
    <property type="term" value="C:membrane"/>
    <property type="evidence" value="ECO:0007669"/>
    <property type="project" value="UniProtKB-SubCell"/>
</dbReference>